<keyword evidence="8" id="KW-1185">Reference proteome</keyword>
<keyword evidence="5" id="KW-0998">Cell outer membrane</keyword>
<protein>
    <submittedName>
        <fullName evidence="7">Outer membrane protein</fullName>
    </submittedName>
</protein>
<dbReference type="PANTHER" id="PTHR38776">
    <property type="entry name" value="MLTA-INTERACTING PROTEIN-RELATED"/>
    <property type="match status" value="1"/>
</dbReference>
<dbReference type="Proteomes" id="UP000295531">
    <property type="component" value="Unassembled WGS sequence"/>
</dbReference>
<dbReference type="EMBL" id="SNXI01000023">
    <property type="protein sequence ID" value="TDP28182.1"/>
    <property type="molecule type" value="Genomic_DNA"/>
</dbReference>
<evidence type="ECO:0000256" key="5">
    <source>
        <dbReference type="ARBA" id="ARBA00023237"/>
    </source>
</evidence>
<dbReference type="RefSeq" id="WP_133540653.1">
    <property type="nucleotide sequence ID" value="NZ_SNXI01000023.1"/>
</dbReference>
<evidence type="ECO:0000256" key="1">
    <source>
        <dbReference type="ARBA" id="ARBA00004442"/>
    </source>
</evidence>
<dbReference type="AlphaFoldDB" id="A0A4R6NWT1"/>
<dbReference type="GO" id="GO:0009279">
    <property type="term" value="C:cell outer membrane"/>
    <property type="evidence" value="ECO:0007669"/>
    <property type="project" value="UniProtKB-SubCell"/>
</dbReference>
<proteinExistence type="inferred from homology"/>
<evidence type="ECO:0000256" key="2">
    <source>
        <dbReference type="ARBA" id="ARBA00005722"/>
    </source>
</evidence>
<dbReference type="Pfam" id="PF06629">
    <property type="entry name" value="MipA"/>
    <property type="match status" value="1"/>
</dbReference>
<keyword evidence="4" id="KW-0472">Membrane</keyword>
<evidence type="ECO:0000256" key="4">
    <source>
        <dbReference type="ARBA" id="ARBA00023136"/>
    </source>
</evidence>
<feature type="chain" id="PRO_5020978905" evidence="6">
    <location>
        <begin position="27"/>
        <end position="269"/>
    </location>
</feature>
<gene>
    <name evidence="7" type="ORF">DEU29_1233</name>
</gene>
<organism evidence="7 8">
    <name type="scientific">Idiomarina aquatica</name>
    <dbReference type="NCBI Taxonomy" id="1327752"/>
    <lineage>
        <taxon>Bacteria</taxon>
        <taxon>Pseudomonadati</taxon>
        <taxon>Pseudomonadota</taxon>
        <taxon>Gammaproteobacteria</taxon>
        <taxon>Alteromonadales</taxon>
        <taxon>Idiomarinaceae</taxon>
        <taxon>Idiomarina</taxon>
    </lineage>
</organism>
<comment type="subcellular location">
    <subcellularLocation>
        <location evidence="1">Cell outer membrane</location>
    </subcellularLocation>
</comment>
<comment type="similarity">
    <text evidence="2">Belongs to the MipA/OmpV family.</text>
</comment>
<comment type="caution">
    <text evidence="7">The sequence shown here is derived from an EMBL/GenBank/DDBJ whole genome shotgun (WGS) entry which is preliminary data.</text>
</comment>
<feature type="signal peptide" evidence="6">
    <location>
        <begin position="1"/>
        <end position="26"/>
    </location>
</feature>
<sequence>MKIQTQVSVLAATIFTALVIPPTAYAQARSQVQNLQQTEDSRNAWSVGIGGVTSLSAYRGVDSKTTAFPLINYEGERFFVRGPSLGYRLTPDKPLRLAAFISAAPAEYDPDDSDDVQMRKLDRRNFTALAGFSARYNLAAGLLTARVGTEITGRHHGQYAEVNYSYPFLFENSTISLTPTAGIEWHSGDFNDYYFGISDEEAARTTLTEYSPGSSTNPFLGLTLTWQFSEAASIFVSSRYKHFSDEIADSPMLDDDSEVSSLIGLTWKF</sequence>
<dbReference type="OrthoDB" id="5295915at2"/>
<name>A0A4R6NWT1_9GAMM</name>
<evidence type="ECO:0000256" key="3">
    <source>
        <dbReference type="ARBA" id="ARBA00022729"/>
    </source>
</evidence>
<accession>A0A4R6NWT1</accession>
<dbReference type="InterPro" id="IPR010583">
    <property type="entry name" value="MipA"/>
</dbReference>
<dbReference type="PANTHER" id="PTHR38776:SF1">
    <property type="entry name" value="MLTA-INTERACTING PROTEIN-RELATED"/>
    <property type="match status" value="1"/>
</dbReference>
<evidence type="ECO:0000313" key="7">
    <source>
        <dbReference type="EMBL" id="TDP28182.1"/>
    </source>
</evidence>
<evidence type="ECO:0000256" key="6">
    <source>
        <dbReference type="SAM" id="SignalP"/>
    </source>
</evidence>
<dbReference type="GO" id="GO:0009252">
    <property type="term" value="P:peptidoglycan biosynthetic process"/>
    <property type="evidence" value="ECO:0007669"/>
    <property type="project" value="TreeGrafter"/>
</dbReference>
<keyword evidence="3 6" id="KW-0732">Signal</keyword>
<reference evidence="7 8" key="1">
    <citation type="submission" date="2019-03" db="EMBL/GenBank/DDBJ databases">
        <title>Freshwater and sediment microbial communities from various areas in North America, analyzing microbe dynamics in response to fracking.</title>
        <authorList>
            <person name="Lamendella R."/>
        </authorList>
    </citation>
    <scope>NUCLEOTIDE SEQUENCE [LARGE SCALE GENOMIC DNA]</scope>
    <source>
        <strain evidence="7 8">18_TX</strain>
    </source>
</reference>
<evidence type="ECO:0000313" key="8">
    <source>
        <dbReference type="Proteomes" id="UP000295531"/>
    </source>
</evidence>